<dbReference type="RefSeq" id="WP_079492950.1">
    <property type="nucleotide sequence ID" value="NZ_FUZT01000007.1"/>
</dbReference>
<proteinExistence type="predicted"/>
<evidence type="ECO:0000259" key="1">
    <source>
        <dbReference type="Pfam" id="PF01507"/>
    </source>
</evidence>
<keyword evidence="3" id="KW-1185">Reference proteome</keyword>
<dbReference type="NCBIfam" id="NF005316">
    <property type="entry name" value="PRK06850.1"/>
    <property type="match status" value="1"/>
</dbReference>
<dbReference type="OrthoDB" id="9774475at2"/>
<protein>
    <submittedName>
        <fullName evidence="2">DNA sulfur modification protein DndC</fullName>
    </submittedName>
</protein>
<dbReference type="STRING" id="36842.SAMN02194393_03146"/>
<sequence length="539" mass="63197">MINNFTDNLNYILEEMKKVYQHDNRPWIIGYSGGKDSTAVVQLAFKMLTSLPKSKRHKHIYIVSSDTLIENPIVLGYLQTNCDAINRYAKNTLLPISSHIVYPKYDNTFWTNIIGRGLPTPTSIRFRWCTERLKIKPSNEFIKKRVEENGEVVLLLGVRKDESLSRKRRIENREIEGYLFTPHNTINNTYVYNPIVDLTTDEVWKILLSNNGNTPWGTNNNDLHNLYMGSDGGECPFTITKNSKGQVDTPSCGNSRFGCWCCTVVVQDKSLTGFIQNGEEWLQPLLNFRNWLISIRDKHEYRKQYRRDGNHYYKKLLLDNLPLIHNLELDKNYIFNKGNKEYVDLKNSVEDIHKGNKESSNKEKIYLELLPLINNYQIDPSKVFESDKGRYINVLGYGPFNFKARKKILQKLLETQKKINRFIDFPLITVEELEVIDKIWDDEEDLTCHSLVDIYNNVMGKKLPWHDFKKPIFDNETLIKIKTLNKKFNLPDNLITSLLIETNKNKHFTNRTILDRSISKILNQRYLHKSIVEEIENDY</sequence>
<dbReference type="InterPro" id="IPR014729">
    <property type="entry name" value="Rossmann-like_a/b/a_fold"/>
</dbReference>
<name>A0A1T5LNG2_9FIRM</name>
<dbReference type="InterPro" id="IPR050128">
    <property type="entry name" value="Sulfate_adenylyltrnsfr_sub2"/>
</dbReference>
<dbReference type="InterPro" id="IPR002500">
    <property type="entry name" value="PAPS_reduct_dom"/>
</dbReference>
<dbReference type="InterPro" id="IPR017598">
    <property type="entry name" value="SulphurTrfase_DndC"/>
</dbReference>
<reference evidence="2 3" key="1">
    <citation type="submission" date="2017-02" db="EMBL/GenBank/DDBJ databases">
        <authorList>
            <person name="Peterson S.W."/>
        </authorList>
    </citation>
    <scope>NUCLEOTIDE SEQUENCE [LARGE SCALE GENOMIC DNA]</scope>
    <source>
        <strain evidence="2 3">M1</strain>
    </source>
</reference>
<dbReference type="Pfam" id="PF01507">
    <property type="entry name" value="PAPS_reduct"/>
    <property type="match status" value="1"/>
</dbReference>
<organism evidence="2 3">
    <name type="scientific">Maledivibacter halophilus</name>
    <dbReference type="NCBI Taxonomy" id="36842"/>
    <lineage>
        <taxon>Bacteria</taxon>
        <taxon>Bacillati</taxon>
        <taxon>Bacillota</taxon>
        <taxon>Clostridia</taxon>
        <taxon>Peptostreptococcales</taxon>
        <taxon>Caminicellaceae</taxon>
        <taxon>Maledivibacter</taxon>
    </lineage>
</organism>
<gene>
    <name evidence="2" type="ORF">SAMN02194393_03146</name>
</gene>
<dbReference type="GO" id="GO:0003824">
    <property type="term" value="F:catalytic activity"/>
    <property type="evidence" value="ECO:0007669"/>
    <property type="project" value="InterPro"/>
</dbReference>
<dbReference type="Gene3D" id="3.40.50.620">
    <property type="entry name" value="HUPs"/>
    <property type="match status" value="1"/>
</dbReference>
<dbReference type="PANTHER" id="PTHR43196">
    <property type="entry name" value="SULFATE ADENYLYLTRANSFERASE SUBUNIT 2"/>
    <property type="match status" value="1"/>
</dbReference>
<dbReference type="NCBIfam" id="TIGR03183">
    <property type="entry name" value="DNA_S_dndC"/>
    <property type="match status" value="1"/>
</dbReference>
<accession>A0A1T5LNG2</accession>
<evidence type="ECO:0000313" key="2">
    <source>
        <dbReference type="EMBL" id="SKC77510.1"/>
    </source>
</evidence>
<evidence type="ECO:0000313" key="3">
    <source>
        <dbReference type="Proteomes" id="UP000190285"/>
    </source>
</evidence>
<dbReference type="SUPFAM" id="SSF52402">
    <property type="entry name" value="Adenine nucleotide alpha hydrolases-like"/>
    <property type="match status" value="1"/>
</dbReference>
<feature type="domain" description="Phosphoadenosine phosphosulphate reductase" evidence="1">
    <location>
        <begin position="29"/>
        <end position="211"/>
    </location>
</feature>
<dbReference type="EMBL" id="FUZT01000007">
    <property type="protein sequence ID" value="SKC77510.1"/>
    <property type="molecule type" value="Genomic_DNA"/>
</dbReference>
<dbReference type="Proteomes" id="UP000190285">
    <property type="component" value="Unassembled WGS sequence"/>
</dbReference>
<dbReference type="PANTHER" id="PTHR43196:SF2">
    <property type="entry name" value="PHOSPHOADENOSINE PHOSPHOSULFATE REDUCTASE"/>
    <property type="match status" value="1"/>
</dbReference>
<dbReference type="AlphaFoldDB" id="A0A1T5LNG2"/>